<dbReference type="FunCoup" id="A0A200PPV4">
    <property type="interactions" value="823"/>
</dbReference>
<dbReference type="OrthoDB" id="4062651at2759"/>
<evidence type="ECO:0000256" key="5">
    <source>
        <dbReference type="ARBA" id="ARBA00022777"/>
    </source>
</evidence>
<feature type="binding site" evidence="9">
    <location>
        <position position="192"/>
    </location>
    <ligand>
        <name>ATP</name>
        <dbReference type="ChEBI" id="CHEBI:30616"/>
    </ligand>
</feature>
<dbReference type="GO" id="GO:0005524">
    <property type="term" value="F:ATP binding"/>
    <property type="evidence" value="ECO:0007669"/>
    <property type="project" value="UniProtKB-UniRule"/>
</dbReference>
<reference evidence="11 12" key="1">
    <citation type="journal article" date="2017" name="Mol. Plant">
        <title>The Genome of Medicinal Plant Macleaya cordata Provides New Insights into Benzylisoquinoline Alkaloids Metabolism.</title>
        <authorList>
            <person name="Liu X."/>
            <person name="Liu Y."/>
            <person name="Huang P."/>
            <person name="Ma Y."/>
            <person name="Qing Z."/>
            <person name="Tang Q."/>
            <person name="Cao H."/>
            <person name="Cheng P."/>
            <person name="Zheng Y."/>
            <person name="Yuan Z."/>
            <person name="Zhou Y."/>
            <person name="Liu J."/>
            <person name="Tang Z."/>
            <person name="Zhuo Y."/>
            <person name="Zhang Y."/>
            <person name="Yu L."/>
            <person name="Huang J."/>
            <person name="Yang P."/>
            <person name="Peng Q."/>
            <person name="Zhang J."/>
            <person name="Jiang W."/>
            <person name="Zhang Z."/>
            <person name="Lin K."/>
            <person name="Ro D.K."/>
            <person name="Chen X."/>
            <person name="Xiong X."/>
            <person name="Shang Y."/>
            <person name="Huang S."/>
            <person name="Zeng J."/>
        </authorList>
    </citation>
    <scope>NUCLEOTIDE SEQUENCE [LARGE SCALE GENOMIC DNA]</scope>
    <source>
        <strain evidence="12">cv. BLH2017</strain>
        <tissue evidence="11">Root</tissue>
    </source>
</reference>
<protein>
    <recommendedName>
        <fullName evidence="1">non-specific serine/threonine protein kinase</fullName>
        <ecNumber evidence="1">2.7.11.1</ecNumber>
    </recommendedName>
</protein>
<keyword evidence="3" id="KW-0808">Transferase</keyword>
<evidence type="ECO:0000313" key="11">
    <source>
        <dbReference type="EMBL" id="OVA00223.1"/>
    </source>
</evidence>
<dbReference type="Pfam" id="PF07714">
    <property type="entry name" value="PK_Tyr_Ser-Thr"/>
    <property type="match status" value="1"/>
</dbReference>
<evidence type="ECO:0000256" key="7">
    <source>
        <dbReference type="ARBA" id="ARBA00047899"/>
    </source>
</evidence>
<dbReference type="Gene3D" id="3.30.200.20">
    <property type="entry name" value="Phosphorylase Kinase, domain 1"/>
    <property type="match status" value="1"/>
</dbReference>
<evidence type="ECO:0000256" key="9">
    <source>
        <dbReference type="PROSITE-ProRule" id="PRU10141"/>
    </source>
</evidence>
<dbReference type="PROSITE" id="PS00107">
    <property type="entry name" value="PROTEIN_KINASE_ATP"/>
    <property type="match status" value="1"/>
</dbReference>
<dbReference type="STRING" id="56857.A0A200PPV4"/>
<dbReference type="InterPro" id="IPR001245">
    <property type="entry name" value="Ser-Thr/Tyr_kinase_cat_dom"/>
</dbReference>
<keyword evidence="5 11" id="KW-0418">Kinase</keyword>
<keyword evidence="6 9" id="KW-0067">ATP-binding</keyword>
<gene>
    <name evidence="11" type="ORF">BVC80_23g23</name>
</gene>
<sequence length="468" mass="51875">MARSFVGVLGSCFFPPEPKSATSLDDSEVSKASAVAPDINGEHPKDVNPGEFVTKSDIEQILETKFKEFQASILNSMKDLLREEKEKGKKNIRDQPEFIEGDSHHHAVFSVAPNKLGSGSERRLNYIGAMYNNSYKSSQAMNPGIANLTMSEIYKATGNFSPSYNIGRGGFGTVYKGRLKDGTLILVKRVKKSVYDNHLGTEFQSETQTLVQVEHLNLVRLYGYLEQDDERIVVVEYVPNGNLSEHLHGLNGNVLDFATRLDIAIDVAHAITYLHMYTDHPIICGDIKSSNILLTENLRAKVANFGFARLAADSDSRATHVSTGIKGTVGYIDPECLKTGQLTEKSDVYSFGVLLVELVSGRKPIETKGELLKKRITARWAMKKFNDGDAILTLDPRLERSAATSLAVEKIYELALYQCLAPTGKIRPNMRRCVEILEGIRKDFRALLASDTHSVSSHSQKSASIREE</sequence>
<evidence type="ECO:0000256" key="8">
    <source>
        <dbReference type="ARBA" id="ARBA00048679"/>
    </source>
</evidence>
<evidence type="ECO:0000256" key="4">
    <source>
        <dbReference type="ARBA" id="ARBA00022741"/>
    </source>
</evidence>
<dbReference type="SMART" id="SM00220">
    <property type="entry name" value="S_TKc"/>
    <property type="match status" value="1"/>
</dbReference>
<evidence type="ECO:0000256" key="3">
    <source>
        <dbReference type="ARBA" id="ARBA00022679"/>
    </source>
</evidence>
<dbReference type="Gene3D" id="1.10.510.10">
    <property type="entry name" value="Transferase(Phosphotransferase) domain 1"/>
    <property type="match status" value="1"/>
</dbReference>
<organism evidence="11 12">
    <name type="scientific">Macleaya cordata</name>
    <name type="common">Five-seeded plume-poppy</name>
    <name type="synonym">Bocconia cordata</name>
    <dbReference type="NCBI Taxonomy" id="56857"/>
    <lineage>
        <taxon>Eukaryota</taxon>
        <taxon>Viridiplantae</taxon>
        <taxon>Streptophyta</taxon>
        <taxon>Embryophyta</taxon>
        <taxon>Tracheophyta</taxon>
        <taxon>Spermatophyta</taxon>
        <taxon>Magnoliopsida</taxon>
        <taxon>Ranunculales</taxon>
        <taxon>Papaveraceae</taxon>
        <taxon>Papaveroideae</taxon>
        <taxon>Macleaya</taxon>
    </lineage>
</organism>
<keyword evidence="12" id="KW-1185">Reference proteome</keyword>
<dbReference type="InterPro" id="IPR017441">
    <property type="entry name" value="Protein_kinase_ATP_BS"/>
</dbReference>
<dbReference type="InParanoid" id="A0A200PPV4"/>
<proteinExistence type="predicted"/>
<dbReference type="InterPro" id="IPR011009">
    <property type="entry name" value="Kinase-like_dom_sf"/>
</dbReference>
<dbReference type="GO" id="GO:0004674">
    <property type="term" value="F:protein serine/threonine kinase activity"/>
    <property type="evidence" value="ECO:0007669"/>
    <property type="project" value="UniProtKB-KW"/>
</dbReference>
<accession>A0A200PPV4</accession>
<dbReference type="Proteomes" id="UP000195402">
    <property type="component" value="Unassembled WGS sequence"/>
</dbReference>
<comment type="caution">
    <text evidence="11">The sequence shown here is derived from an EMBL/GenBank/DDBJ whole genome shotgun (WGS) entry which is preliminary data.</text>
</comment>
<evidence type="ECO:0000256" key="6">
    <source>
        <dbReference type="ARBA" id="ARBA00022840"/>
    </source>
</evidence>
<feature type="domain" description="Protein kinase" evidence="10">
    <location>
        <begin position="160"/>
        <end position="448"/>
    </location>
</feature>
<keyword evidence="2" id="KW-0723">Serine/threonine-protein kinase</keyword>
<dbReference type="EMBL" id="MVGT01004346">
    <property type="protein sequence ID" value="OVA00223.1"/>
    <property type="molecule type" value="Genomic_DNA"/>
</dbReference>
<evidence type="ECO:0000313" key="12">
    <source>
        <dbReference type="Proteomes" id="UP000195402"/>
    </source>
</evidence>
<dbReference type="PROSITE" id="PS50011">
    <property type="entry name" value="PROTEIN_KINASE_DOM"/>
    <property type="match status" value="1"/>
</dbReference>
<evidence type="ECO:0000256" key="1">
    <source>
        <dbReference type="ARBA" id="ARBA00012513"/>
    </source>
</evidence>
<dbReference type="InterPro" id="IPR051824">
    <property type="entry name" value="LRR_Rcpt-Like_S/T_Kinase"/>
</dbReference>
<dbReference type="PANTHER" id="PTHR48006:SF102">
    <property type="entry name" value="LEUCINE-RICH REPEAT-CONTAINING PROTEIN DDB_G0281931-RELATED"/>
    <property type="match status" value="1"/>
</dbReference>
<name>A0A200PPV4_MACCD</name>
<comment type="catalytic activity">
    <reaction evidence="7">
        <text>L-threonyl-[protein] + ATP = O-phospho-L-threonyl-[protein] + ADP + H(+)</text>
        <dbReference type="Rhea" id="RHEA:46608"/>
        <dbReference type="Rhea" id="RHEA-COMP:11060"/>
        <dbReference type="Rhea" id="RHEA-COMP:11605"/>
        <dbReference type="ChEBI" id="CHEBI:15378"/>
        <dbReference type="ChEBI" id="CHEBI:30013"/>
        <dbReference type="ChEBI" id="CHEBI:30616"/>
        <dbReference type="ChEBI" id="CHEBI:61977"/>
        <dbReference type="ChEBI" id="CHEBI:456216"/>
        <dbReference type="EC" id="2.7.11.1"/>
    </reaction>
</comment>
<evidence type="ECO:0000256" key="2">
    <source>
        <dbReference type="ARBA" id="ARBA00022527"/>
    </source>
</evidence>
<dbReference type="FunFam" id="3.30.200.20:FF:001335">
    <property type="entry name" value="Calmodulin-binding receptor-like cytoplasmic kinase 2"/>
    <property type="match status" value="1"/>
</dbReference>
<dbReference type="AlphaFoldDB" id="A0A200PPV4"/>
<dbReference type="EC" id="2.7.11.1" evidence="1"/>
<dbReference type="SUPFAM" id="SSF56112">
    <property type="entry name" value="Protein kinase-like (PK-like)"/>
    <property type="match status" value="1"/>
</dbReference>
<dbReference type="OMA" id="WAWSPAW"/>
<dbReference type="FunFam" id="1.10.510.10:FF:000876">
    <property type="entry name" value="Receptor-like protein kinase FERONIA"/>
    <property type="match status" value="1"/>
</dbReference>
<evidence type="ECO:0000259" key="10">
    <source>
        <dbReference type="PROSITE" id="PS50011"/>
    </source>
</evidence>
<keyword evidence="4 9" id="KW-0547">Nucleotide-binding</keyword>
<dbReference type="InterPro" id="IPR000719">
    <property type="entry name" value="Prot_kinase_dom"/>
</dbReference>
<comment type="catalytic activity">
    <reaction evidence="8">
        <text>L-seryl-[protein] + ATP = O-phospho-L-seryl-[protein] + ADP + H(+)</text>
        <dbReference type="Rhea" id="RHEA:17989"/>
        <dbReference type="Rhea" id="RHEA-COMP:9863"/>
        <dbReference type="Rhea" id="RHEA-COMP:11604"/>
        <dbReference type="ChEBI" id="CHEBI:15378"/>
        <dbReference type="ChEBI" id="CHEBI:29999"/>
        <dbReference type="ChEBI" id="CHEBI:30616"/>
        <dbReference type="ChEBI" id="CHEBI:83421"/>
        <dbReference type="ChEBI" id="CHEBI:456216"/>
        <dbReference type="EC" id="2.7.11.1"/>
    </reaction>
</comment>
<dbReference type="PANTHER" id="PTHR48006">
    <property type="entry name" value="LEUCINE-RICH REPEAT-CONTAINING PROTEIN DDB_G0281931-RELATED"/>
    <property type="match status" value="1"/>
</dbReference>